<dbReference type="PANTHER" id="PTHR24567">
    <property type="entry name" value="CRP FAMILY TRANSCRIPTIONAL REGULATORY PROTEIN"/>
    <property type="match status" value="1"/>
</dbReference>
<evidence type="ECO:0000256" key="3">
    <source>
        <dbReference type="ARBA" id="ARBA00023163"/>
    </source>
</evidence>
<dbReference type="SUPFAM" id="SSF51206">
    <property type="entry name" value="cAMP-binding domain-like"/>
    <property type="match status" value="1"/>
</dbReference>
<proteinExistence type="predicted"/>
<reference evidence="5 6" key="1">
    <citation type="journal article" date="2015" name="Antonie Van Leeuwenhoek">
        <title>Thioclava indica sp. nov., isolated from surface seawater of the Indian Ocean.</title>
        <authorList>
            <person name="Liu Y."/>
            <person name="Lai Q."/>
            <person name="Du J."/>
            <person name="Xu H."/>
            <person name="Jiang L."/>
            <person name="Shao Z."/>
        </authorList>
    </citation>
    <scope>NUCLEOTIDE SEQUENCE [LARGE SCALE GENOMIC DNA]</scope>
    <source>
        <strain evidence="5 6">DT23-4</strain>
    </source>
</reference>
<evidence type="ECO:0000259" key="4">
    <source>
        <dbReference type="PROSITE" id="PS51063"/>
    </source>
</evidence>
<dbReference type="Proteomes" id="UP000027471">
    <property type="component" value="Unassembled WGS sequence"/>
</dbReference>
<dbReference type="RefSeq" id="WP_038129881.1">
    <property type="nucleotide sequence ID" value="NZ_AUNB01000018.1"/>
</dbReference>
<dbReference type="InterPro" id="IPR014710">
    <property type="entry name" value="RmlC-like_jellyroll"/>
</dbReference>
<organism evidence="5 6">
    <name type="scientific">Thioclava indica</name>
    <dbReference type="NCBI Taxonomy" id="1353528"/>
    <lineage>
        <taxon>Bacteria</taxon>
        <taxon>Pseudomonadati</taxon>
        <taxon>Pseudomonadota</taxon>
        <taxon>Alphaproteobacteria</taxon>
        <taxon>Rhodobacterales</taxon>
        <taxon>Paracoccaceae</taxon>
        <taxon>Thioclava</taxon>
    </lineage>
</organism>
<dbReference type="SMART" id="SM00419">
    <property type="entry name" value="HTH_CRP"/>
    <property type="match status" value="1"/>
</dbReference>
<evidence type="ECO:0000313" key="6">
    <source>
        <dbReference type="Proteomes" id="UP000027471"/>
    </source>
</evidence>
<protein>
    <recommendedName>
        <fullName evidence="4">HTH crp-type domain-containing protein</fullName>
    </recommendedName>
</protein>
<dbReference type="InterPro" id="IPR036390">
    <property type="entry name" value="WH_DNA-bd_sf"/>
</dbReference>
<comment type="caution">
    <text evidence="5">The sequence shown here is derived from an EMBL/GenBank/DDBJ whole genome shotgun (WGS) entry which is preliminary data.</text>
</comment>
<dbReference type="OrthoDB" id="7584044at2"/>
<dbReference type="PROSITE" id="PS51063">
    <property type="entry name" value="HTH_CRP_2"/>
    <property type="match status" value="1"/>
</dbReference>
<dbReference type="GO" id="GO:0005829">
    <property type="term" value="C:cytosol"/>
    <property type="evidence" value="ECO:0007669"/>
    <property type="project" value="TreeGrafter"/>
</dbReference>
<dbReference type="Pfam" id="PF13545">
    <property type="entry name" value="HTH_Crp_2"/>
    <property type="match status" value="1"/>
</dbReference>
<dbReference type="eggNOG" id="COG0664">
    <property type="taxonomic scope" value="Bacteria"/>
</dbReference>
<accession>A0A074KGB0</accession>
<keyword evidence="3" id="KW-0804">Transcription</keyword>
<dbReference type="InterPro" id="IPR012318">
    <property type="entry name" value="HTH_CRP"/>
</dbReference>
<keyword evidence="6" id="KW-1185">Reference proteome</keyword>
<feature type="domain" description="HTH crp-type" evidence="4">
    <location>
        <begin position="149"/>
        <end position="223"/>
    </location>
</feature>
<dbReference type="Pfam" id="PF00027">
    <property type="entry name" value="cNMP_binding"/>
    <property type="match status" value="1"/>
</dbReference>
<dbReference type="SUPFAM" id="SSF46785">
    <property type="entry name" value="Winged helix' DNA-binding domain"/>
    <property type="match status" value="1"/>
</dbReference>
<dbReference type="GO" id="GO:0003677">
    <property type="term" value="F:DNA binding"/>
    <property type="evidence" value="ECO:0007669"/>
    <property type="project" value="UniProtKB-KW"/>
</dbReference>
<dbReference type="InterPro" id="IPR018490">
    <property type="entry name" value="cNMP-bd_dom_sf"/>
</dbReference>
<evidence type="ECO:0000256" key="1">
    <source>
        <dbReference type="ARBA" id="ARBA00023015"/>
    </source>
</evidence>
<dbReference type="AlphaFoldDB" id="A0A074KGB0"/>
<keyword evidence="1" id="KW-0805">Transcription regulation</keyword>
<evidence type="ECO:0000256" key="2">
    <source>
        <dbReference type="ARBA" id="ARBA00023125"/>
    </source>
</evidence>
<dbReference type="CDD" id="cd00038">
    <property type="entry name" value="CAP_ED"/>
    <property type="match status" value="1"/>
</dbReference>
<dbReference type="GO" id="GO:0003700">
    <property type="term" value="F:DNA-binding transcription factor activity"/>
    <property type="evidence" value="ECO:0007669"/>
    <property type="project" value="TreeGrafter"/>
</dbReference>
<dbReference type="PANTHER" id="PTHR24567:SF68">
    <property type="entry name" value="DNA-BINDING TRANSCRIPTIONAL DUAL REGULATOR CRP"/>
    <property type="match status" value="1"/>
</dbReference>
<dbReference type="STRING" id="1353528.DT23_03570"/>
<sequence>MTKNCEICPFSNNPAFVAPSKQECETVNLHRIGEMQVEAGCEILAEGSDPRRFFTLLEGQAMRYHTLEDGRRQVLNFLFPGDLIGLEPIMLGETSHAVEALSPVSLCVFDRTQIWQMFAKMPERAFMLTWQVAREEHFLGQALISVGQRSARESLAWAFVSLWDRGQQSGMVEDGKMPFPVRQQDLADALGLSLVHTNKTLSRLRSEDLVVWRDGVLQLPDRDALARVGLVDSTVIKKRFYL</sequence>
<gene>
    <name evidence="5" type="ORF">DT23_03570</name>
</gene>
<keyword evidence="2" id="KW-0238">DNA-binding</keyword>
<dbReference type="InterPro" id="IPR050397">
    <property type="entry name" value="Env_Response_Regulators"/>
</dbReference>
<evidence type="ECO:0000313" key="5">
    <source>
        <dbReference type="EMBL" id="KEO60582.1"/>
    </source>
</evidence>
<dbReference type="Gene3D" id="2.60.120.10">
    <property type="entry name" value="Jelly Rolls"/>
    <property type="match status" value="1"/>
</dbReference>
<name>A0A074KGB0_9RHOB</name>
<dbReference type="InterPro" id="IPR036388">
    <property type="entry name" value="WH-like_DNA-bd_sf"/>
</dbReference>
<dbReference type="InterPro" id="IPR000595">
    <property type="entry name" value="cNMP-bd_dom"/>
</dbReference>
<dbReference type="Gene3D" id="1.10.10.10">
    <property type="entry name" value="Winged helix-like DNA-binding domain superfamily/Winged helix DNA-binding domain"/>
    <property type="match status" value="1"/>
</dbReference>
<dbReference type="EMBL" id="AUNB01000018">
    <property type="protein sequence ID" value="KEO60582.1"/>
    <property type="molecule type" value="Genomic_DNA"/>
</dbReference>
<dbReference type="SMART" id="SM00100">
    <property type="entry name" value="cNMP"/>
    <property type="match status" value="1"/>
</dbReference>